<evidence type="ECO:0000256" key="2">
    <source>
        <dbReference type="SAM" id="SignalP"/>
    </source>
</evidence>
<evidence type="ECO:0000313" key="5">
    <source>
        <dbReference type="WBParaSite" id="Csp11.Scaffold629.g14043.t2"/>
    </source>
</evidence>
<dbReference type="STRING" id="1561998.A0A1I7U201"/>
<feature type="transmembrane region" description="Helical" evidence="1">
    <location>
        <begin position="259"/>
        <end position="284"/>
    </location>
</feature>
<dbReference type="GO" id="GO:0002009">
    <property type="term" value="P:morphogenesis of an epithelium"/>
    <property type="evidence" value="ECO:0007669"/>
    <property type="project" value="TreeGrafter"/>
</dbReference>
<evidence type="ECO:0000259" key="3">
    <source>
        <dbReference type="PROSITE" id="PS51699"/>
    </source>
</evidence>
<evidence type="ECO:0000313" key="4">
    <source>
        <dbReference type="Proteomes" id="UP000095282"/>
    </source>
</evidence>
<dbReference type="GO" id="GO:0021675">
    <property type="term" value="P:nerve development"/>
    <property type="evidence" value="ECO:0007669"/>
    <property type="project" value="TreeGrafter"/>
</dbReference>
<feature type="chain" id="PRO_5009308321" evidence="2">
    <location>
        <begin position="26"/>
        <end position="310"/>
    </location>
</feature>
<dbReference type="eggNOG" id="KOG3781">
    <property type="taxonomic scope" value="Eukaryota"/>
</dbReference>
<feature type="signal peptide" evidence="2">
    <location>
        <begin position="1"/>
        <end position="25"/>
    </location>
</feature>
<organism evidence="4 5">
    <name type="scientific">Caenorhabditis tropicalis</name>
    <dbReference type="NCBI Taxonomy" id="1561998"/>
    <lineage>
        <taxon>Eukaryota</taxon>
        <taxon>Metazoa</taxon>
        <taxon>Ecdysozoa</taxon>
        <taxon>Nematoda</taxon>
        <taxon>Chromadorea</taxon>
        <taxon>Rhabditida</taxon>
        <taxon>Rhabditina</taxon>
        <taxon>Rhabditomorpha</taxon>
        <taxon>Rhabditoidea</taxon>
        <taxon>Rhabditidae</taxon>
        <taxon>Peloderinae</taxon>
        <taxon>Caenorhabditis</taxon>
    </lineage>
</organism>
<proteinExistence type="predicted"/>
<reference evidence="5" key="1">
    <citation type="submission" date="2016-11" db="UniProtKB">
        <authorList>
            <consortium name="WormBaseParasite"/>
        </authorList>
    </citation>
    <scope>IDENTIFICATION</scope>
</reference>
<dbReference type="GO" id="GO:0043236">
    <property type="term" value="F:laminin binding"/>
    <property type="evidence" value="ECO:0007669"/>
    <property type="project" value="TreeGrafter"/>
</dbReference>
<accession>A0A1I7U201</accession>
<dbReference type="PANTHER" id="PTHR21559">
    <property type="entry name" value="DYSTROGLYCAN-RELATED"/>
    <property type="match status" value="1"/>
</dbReference>
<keyword evidence="1" id="KW-0812">Transmembrane</keyword>
<protein>
    <submittedName>
        <fullName evidence="5">Peptidase S72 domain-containing protein</fullName>
    </submittedName>
</protein>
<name>A0A1I7U201_9PELO</name>
<dbReference type="AlphaFoldDB" id="A0A1I7U201"/>
<feature type="domain" description="Peptidase S72" evidence="3">
    <location>
        <begin position="134"/>
        <end position="243"/>
    </location>
</feature>
<dbReference type="WBParaSite" id="Csp11.Scaffold629.g14043.t2">
    <property type="protein sequence ID" value="Csp11.Scaffold629.g14043.t2"/>
    <property type="gene ID" value="Csp11.Scaffold629.g14043"/>
</dbReference>
<dbReference type="PANTHER" id="PTHR21559:SF21">
    <property type="entry name" value="DYSTROGLYCAN 1"/>
    <property type="match status" value="1"/>
</dbReference>
<dbReference type="Proteomes" id="UP000095282">
    <property type="component" value="Unplaced"/>
</dbReference>
<keyword evidence="1" id="KW-0472">Membrane</keyword>
<keyword evidence="1" id="KW-1133">Transmembrane helix</keyword>
<dbReference type="GO" id="GO:0042383">
    <property type="term" value="C:sarcolemma"/>
    <property type="evidence" value="ECO:0007669"/>
    <property type="project" value="TreeGrafter"/>
</dbReference>
<keyword evidence="2" id="KW-0732">Signal</keyword>
<sequence length="310" mass="35406">MLYIFRMNFLYCLSAVVLFCGFSSSYEYNPYERPWNEKTISNDKPTDRTDLSKAINCTSGKICEIAVCSIKNASTLPTTVPVRVVTLSGDLELSLSTDQTLLTGLPMQTGLSKLILLYTMNGQRTEIPFMVLVSRSPQHNHQFEIVLEQPNRFKDFQGVDFLKAFAKSLGGPHTSLAMKQYLNNTVILLIYNTSLSSTECQGDDILNMKEKMVYSNGKIKEELVRRLGCKYQIKTIQLKTYDSCFEFFYNYNGRIIEDAIYACIILVGFIVIITMIHGIVVYYIRKTRQVRRMMNFTPIILPPQSVDDDS</sequence>
<dbReference type="GO" id="GO:0016011">
    <property type="term" value="C:dystroglycan complex"/>
    <property type="evidence" value="ECO:0007669"/>
    <property type="project" value="TreeGrafter"/>
</dbReference>
<evidence type="ECO:0000256" key="1">
    <source>
        <dbReference type="SAM" id="Phobius"/>
    </source>
</evidence>
<dbReference type="PROSITE" id="PS51699">
    <property type="entry name" value="SEA_DG"/>
    <property type="match status" value="1"/>
</dbReference>
<keyword evidence="4" id="KW-1185">Reference proteome</keyword>
<dbReference type="GO" id="GO:0007411">
    <property type="term" value="P:axon guidance"/>
    <property type="evidence" value="ECO:0007669"/>
    <property type="project" value="TreeGrafter"/>
</dbReference>
<dbReference type="InterPro" id="IPR030398">
    <property type="entry name" value="SEA_DG_dom"/>
</dbReference>